<evidence type="ECO:0000313" key="2">
    <source>
        <dbReference type="EMBL" id="TMW58837.1"/>
    </source>
</evidence>
<proteinExistence type="predicted"/>
<dbReference type="CDD" id="cd14686">
    <property type="entry name" value="bZIP"/>
    <property type="match status" value="1"/>
</dbReference>
<evidence type="ECO:0000313" key="3">
    <source>
        <dbReference type="Proteomes" id="UP000794436"/>
    </source>
</evidence>
<feature type="region of interest" description="Disordered" evidence="1">
    <location>
        <begin position="188"/>
        <end position="213"/>
    </location>
</feature>
<name>A0A8K1C944_PYTOL</name>
<evidence type="ECO:0000256" key="1">
    <source>
        <dbReference type="SAM" id="MobiDB-lite"/>
    </source>
</evidence>
<comment type="caution">
    <text evidence="2">The sequence shown here is derived from an EMBL/GenBank/DDBJ whole genome shotgun (WGS) entry which is preliminary data.</text>
</comment>
<dbReference type="EMBL" id="SPLM01000110">
    <property type="protein sequence ID" value="TMW58837.1"/>
    <property type="molecule type" value="Genomic_DNA"/>
</dbReference>
<sequence length="222" mass="25344">MTNRERAKYYRDKNREYDRNLTETVADLQEQARQLCWKAQILQKLTSQEVPCGVSDKILTQLTPLMTQPDELHLYGFKNESVEYQGAWMLGDADAPVVALRLLARGQYTKAAIEQVYQQIPGRKDILEQLLHNPVEYACIVRFFFTSVGECVDRELEVDWVSGLLRCLGCLEHVDRVVEYLRGSSAQDDTVECDNSSNASNDDRASHSGMSPMELEYILSDP</sequence>
<keyword evidence="3" id="KW-1185">Reference proteome</keyword>
<dbReference type="Proteomes" id="UP000794436">
    <property type="component" value="Unassembled WGS sequence"/>
</dbReference>
<gene>
    <name evidence="2" type="ORF">Poli38472_006982</name>
</gene>
<dbReference type="AlphaFoldDB" id="A0A8K1C944"/>
<protein>
    <submittedName>
        <fullName evidence="2">Uncharacterized protein</fullName>
    </submittedName>
</protein>
<accession>A0A8K1C944</accession>
<organism evidence="2 3">
    <name type="scientific">Pythium oligandrum</name>
    <name type="common">Mycoparasitic fungus</name>
    <dbReference type="NCBI Taxonomy" id="41045"/>
    <lineage>
        <taxon>Eukaryota</taxon>
        <taxon>Sar</taxon>
        <taxon>Stramenopiles</taxon>
        <taxon>Oomycota</taxon>
        <taxon>Peronosporomycetes</taxon>
        <taxon>Pythiales</taxon>
        <taxon>Pythiaceae</taxon>
        <taxon>Pythium</taxon>
    </lineage>
</organism>
<reference evidence="2" key="1">
    <citation type="submission" date="2019-03" db="EMBL/GenBank/DDBJ databases">
        <title>Long read genome sequence of the mycoparasitic Pythium oligandrum ATCC 38472 isolated from sugarbeet rhizosphere.</title>
        <authorList>
            <person name="Gaulin E."/>
        </authorList>
    </citation>
    <scope>NUCLEOTIDE SEQUENCE</scope>
    <source>
        <strain evidence="2">ATCC 38472_TT</strain>
    </source>
</reference>